<gene>
    <name evidence="2" type="ORF">METZ01_LOCUS516021</name>
</gene>
<dbReference type="InterPro" id="IPR014710">
    <property type="entry name" value="RmlC-like_jellyroll"/>
</dbReference>
<sequence length="154" mass="17836">MHEEDVKIIDLEKHETKNIHDQHVNGSLTVIWRDWDNFIKNPPKMVYVSSVNPGEIKGPHIHTKRNSYFVCIHGKVLFVIKNEKGEYVERISTADDPVLIIIPKNTASAHLNLSKGISKVLALADVAWKPNDNEMKNDDFVDYDWNKWTKYNVE</sequence>
<evidence type="ECO:0000313" key="2">
    <source>
        <dbReference type="EMBL" id="SVE63167.1"/>
    </source>
</evidence>
<protein>
    <recommendedName>
        <fullName evidence="1">Sugar 3,4-ketoisomerase QdtA cupin domain-containing protein</fullName>
    </recommendedName>
</protein>
<dbReference type="EMBL" id="UINC01230869">
    <property type="protein sequence ID" value="SVE63167.1"/>
    <property type="molecule type" value="Genomic_DNA"/>
</dbReference>
<dbReference type="Gene3D" id="2.60.120.10">
    <property type="entry name" value="Jelly Rolls"/>
    <property type="match status" value="1"/>
</dbReference>
<dbReference type="InterPro" id="IPR011051">
    <property type="entry name" value="RmlC_Cupin_sf"/>
</dbReference>
<name>A0A383F1Y8_9ZZZZ</name>
<dbReference type="AlphaFoldDB" id="A0A383F1Y8"/>
<evidence type="ECO:0000259" key="1">
    <source>
        <dbReference type="Pfam" id="PF05523"/>
    </source>
</evidence>
<dbReference type="InterPro" id="IPR008894">
    <property type="entry name" value="QdtA_cupin_dom"/>
</dbReference>
<accession>A0A383F1Y8</accession>
<feature type="domain" description="Sugar 3,4-ketoisomerase QdtA cupin" evidence="1">
    <location>
        <begin position="5"/>
        <end position="143"/>
    </location>
</feature>
<dbReference type="Pfam" id="PF05523">
    <property type="entry name" value="FdtA"/>
    <property type="match status" value="1"/>
</dbReference>
<reference evidence="2" key="1">
    <citation type="submission" date="2018-05" db="EMBL/GenBank/DDBJ databases">
        <authorList>
            <person name="Lanie J.A."/>
            <person name="Ng W.-L."/>
            <person name="Kazmierczak K.M."/>
            <person name="Andrzejewski T.M."/>
            <person name="Davidsen T.M."/>
            <person name="Wayne K.J."/>
            <person name="Tettelin H."/>
            <person name="Glass J.I."/>
            <person name="Rusch D."/>
            <person name="Podicherti R."/>
            <person name="Tsui H.-C.T."/>
            <person name="Winkler M.E."/>
        </authorList>
    </citation>
    <scope>NUCLEOTIDE SEQUENCE</scope>
</reference>
<organism evidence="2">
    <name type="scientific">marine metagenome</name>
    <dbReference type="NCBI Taxonomy" id="408172"/>
    <lineage>
        <taxon>unclassified sequences</taxon>
        <taxon>metagenomes</taxon>
        <taxon>ecological metagenomes</taxon>
    </lineage>
</organism>
<dbReference type="SUPFAM" id="SSF51182">
    <property type="entry name" value="RmlC-like cupins"/>
    <property type="match status" value="1"/>
</dbReference>
<proteinExistence type="predicted"/>